<dbReference type="InterPro" id="IPR052961">
    <property type="entry name" value="Oxido-Kinase-like_Enzymes"/>
</dbReference>
<organism evidence="1 2">
    <name type="scientific">Pristionchus entomophagus</name>
    <dbReference type="NCBI Taxonomy" id="358040"/>
    <lineage>
        <taxon>Eukaryota</taxon>
        <taxon>Metazoa</taxon>
        <taxon>Ecdysozoa</taxon>
        <taxon>Nematoda</taxon>
        <taxon>Chromadorea</taxon>
        <taxon>Rhabditida</taxon>
        <taxon>Rhabditina</taxon>
        <taxon>Diplogasteromorpha</taxon>
        <taxon>Diplogasteroidea</taxon>
        <taxon>Neodiplogasteridae</taxon>
        <taxon>Pristionchus</taxon>
    </lineage>
</organism>
<name>A0AAV5TDU3_9BILA</name>
<dbReference type="Proteomes" id="UP001432027">
    <property type="component" value="Unassembled WGS sequence"/>
</dbReference>
<proteinExistence type="predicted"/>
<accession>A0AAV5TDU3</accession>
<comment type="caution">
    <text evidence="1">The sequence shown here is derived from an EMBL/GenBank/DDBJ whole genome shotgun (WGS) entry which is preliminary data.</text>
</comment>
<dbReference type="AlphaFoldDB" id="A0AAV5TDU3"/>
<dbReference type="PANTHER" id="PTHR23020:SF8">
    <property type="entry name" value="CHK KINASE-LIKE DOMAIN-CONTAINING PROTEIN"/>
    <property type="match status" value="1"/>
</dbReference>
<keyword evidence="2" id="KW-1185">Reference proteome</keyword>
<protein>
    <submittedName>
        <fullName evidence="1">Uncharacterized protein</fullName>
    </submittedName>
</protein>
<feature type="non-terminal residue" evidence="1">
    <location>
        <position position="1"/>
    </location>
</feature>
<gene>
    <name evidence="1" type="ORF">PENTCL1PPCAC_14448</name>
</gene>
<feature type="non-terminal residue" evidence="1">
    <location>
        <position position="73"/>
    </location>
</feature>
<dbReference type="PANTHER" id="PTHR23020">
    <property type="entry name" value="UNCHARACTERIZED NUCLEAR HORMONE RECEPTOR-RELATED"/>
    <property type="match status" value="1"/>
</dbReference>
<sequence length="73" mass="8013">NLDGIDAPYSLEALHQLSDVLYPHCALFFISNYMSGLATLDINAGISDEEKANRKEVAIDKLIGAFEDILTID</sequence>
<evidence type="ECO:0000313" key="2">
    <source>
        <dbReference type="Proteomes" id="UP001432027"/>
    </source>
</evidence>
<evidence type="ECO:0000313" key="1">
    <source>
        <dbReference type="EMBL" id="GMS92273.1"/>
    </source>
</evidence>
<dbReference type="EMBL" id="BTSX01000004">
    <property type="protein sequence ID" value="GMS92273.1"/>
    <property type="molecule type" value="Genomic_DNA"/>
</dbReference>
<reference evidence="1" key="1">
    <citation type="submission" date="2023-10" db="EMBL/GenBank/DDBJ databases">
        <title>Genome assembly of Pristionchus species.</title>
        <authorList>
            <person name="Yoshida K."/>
            <person name="Sommer R.J."/>
        </authorList>
    </citation>
    <scope>NUCLEOTIDE SEQUENCE</scope>
    <source>
        <strain evidence="1">RS0144</strain>
    </source>
</reference>